<keyword evidence="3" id="KW-1185">Reference proteome</keyword>
<comment type="caution">
    <text evidence="2">The sequence shown here is derived from an EMBL/GenBank/DDBJ whole genome shotgun (WGS) entry which is preliminary data.</text>
</comment>
<reference evidence="2" key="1">
    <citation type="submission" date="2023-03" db="EMBL/GenBank/DDBJ databases">
        <title>Massive genome expansion in bonnet fungi (Mycena s.s.) driven by repeated elements and novel gene families across ecological guilds.</title>
        <authorList>
            <consortium name="Lawrence Berkeley National Laboratory"/>
            <person name="Harder C.B."/>
            <person name="Miyauchi S."/>
            <person name="Viragh M."/>
            <person name="Kuo A."/>
            <person name="Thoen E."/>
            <person name="Andreopoulos B."/>
            <person name="Lu D."/>
            <person name="Skrede I."/>
            <person name="Drula E."/>
            <person name="Henrissat B."/>
            <person name="Morin E."/>
            <person name="Kohler A."/>
            <person name="Barry K."/>
            <person name="LaButti K."/>
            <person name="Morin E."/>
            <person name="Salamov A."/>
            <person name="Lipzen A."/>
            <person name="Mereny Z."/>
            <person name="Hegedus B."/>
            <person name="Baldrian P."/>
            <person name="Stursova M."/>
            <person name="Weitz H."/>
            <person name="Taylor A."/>
            <person name="Grigoriev I.V."/>
            <person name="Nagy L.G."/>
            <person name="Martin F."/>
            <person name="Kauserud H."/>
        </authorList>
    </citation>
    <scope>NUCLEOTIDE SEQUENCE</scope>
    <source>
        <strain evidence="2">9144</strain>
    </source>
</reference>
<dbReference type="InterPro" id="IPR041078">
    <property type="entry name" value="Plavaka"/>
</dbReference>
<evidence type="ECO:0000256" key="1">
    <source>
        <dbReference type="SAM" id="MobiDB-lite"/>
    </source>
</evidence>
<gene>
    <name evidence="2" type="ORF">GGX14DRAFT_360067</name>
</gene>
<feature type="region of interest" description="Disordered" evidence="1">
    <location>
        <begin position="37"/>
        <end position="75"/>
    </location>
</feature>
<feature type="compositionally biased region" description="Basic and acidic residues" evidence="1">
    <location>
        <begin position="61"/>
        <end position="70"/>
    </location>
</feature>
<dbReference type="Pfam" id="PF18759">
    <property type="entry name" value="Plavaka"/>
    <property type="match status" value="1"/>
</dbReference>
<evidence type="ECO:0000313" key="3">
    <source>
        <dbReference type="Proteomes" id="UP001219525"/>
    </source>
</evidence>
<organism evidence="2 3">
    <name type="scientific">Mycena pura</name>
    <dbReference type="NCBI Taxonomy" id="153505"/>
    <lineage>
        <taxon>Eukaryota</taxon>
        <taxon>Fungi</taxon>
        <taxon>Dikarya</taxon>
        <taxon>Basidiomycota</taxon>
        <taxon>Agaricomycotina</taxon>
        <taxon>Agaricomycetes</taxon>
        <taxon>Agaricomycetidae</taxon>
        <taxon>Agaricales</taxon>
        <taxon>Marasmiineae</taxon>
        <taxon>Mycenaceae</taxon>
        <taxon>Mycena</taxon>
    </lineage>
</organism>
<feature type="compositionally biased region" description="Acidic residues" evidence="1">
    <location>
        <begin position="697"/>
        <end position="706"/>
    </location>
</feature>
<dbReference type="AlphaFoldDB" id="A0AAD6VRP3"/>
<protein>
    <submittedName>
        <fullName evidence="2">Zn-finger domain-containing protein</fullName>
    </submittedName>
</protein>
<dbReference type="EMBL" id="JARJCW010000019">
    <property type="protein sequence ID" value="KAJ7214501.1"/>
    <property type="molecule type" value="Genomic_DNA"/>
</dbReference>
<proteinExistence type="predicted"/>
<feature type="region of interest" description="Disordered" evidence="1">
    <location>
        <begin position="689"/>
        <end position="715"/>
    </location>
</feature>
<evidence type="ECO:0000313" key="2">
    <source>
        <dbReference type="EMBL" id="KAJ7214501.1"/>
    </source>
</evidence>
<accession>A0AAD6VRP3</accession>
<sequence length="948" mass="108211">MPAPRCPYCAKRTANVNRHILRSPECHSKWVESLATDGRRTFSVGEGEGNGTPPPRTPSPEPHDPAPERIRHPRRPTVEEVLDEDDPQNFERFVEHFKDSRVMDSDVETDAGRPLRTGETLFHRMRAFQTESGESDFAPFQDGDEWELAKWLAKNVSQTATEDYLELPTTKRQNLSFHNNRAFLQKVDQLPTGPDWTCKIVTAAGNRVDENGTLMSEDLELWARDPVECIKELMSNTAFDGYMSYAPERVYSRDDGDEDSRIIDEMWTADWWWETQERLPPGACVSGIVLSSDKTQLSQFSGDKSAWPVYLTIGNISKDIRRQPSSHATVLIGYLPVSKLTCFTDDTRALAGYRFFHHCMSLLLEPMIAAGKEGIEMACADGLVRRVFPVLAAYVADYPEQCLVACCKQNRCPRCIVGRLERGDNLLQSLWRDAETTLQALSDHQNRRNSPEFEEHGLHAVYKPFWAELPYADIFACFTPDILHQLHKGVFKDHLISWCTAIIGKDEMDARFKAMNSFPGLRQFKKGISSVSQWTGREHKEMERVILGVLAGAVSGSVLTVVKALIDFIFLAQLQSHTKRTLDAMQAALNTFHDHKDIFVELGIREHFNIPKIHALQHYVDSIRRLGSADGYNTESPERLHIDYAKNAYRASNKRDYTEQMALWLQRQEAIALRSCYLDWLAHQRVQNDQRRTNEPDDHDSDDDDEPQHTIHLPPTKLPLTTYTIAKFPTNKNLTVNHIELAYGATEIIPALTAFLKLHFKSSPVTPSRYDRFDVYKQVKIHLPRNRYLNPQPLVCRIRAVPIVPAKNRRPASPAIFDTALVVENPLEYRPSSGVNGLRPARIRMIFDLPPQFGTYPHPLAYIEWFTSLTRRDAGTDMFTTRRSTRNLRPNAAVISVEQIVRPCHLMGKSGATIDRAWTAFNVLDIASMFYVNPYILLDSFTRFQLVE</sequence>
<name>A0AAD6VRP3_9AGAR</name>
<dbReference type="Proteomes" id="UP001219525">
    <property type="component" value="Unassembled WGS sequence"/>
</dbReference>